<comment type="caution">
    <text evidence="2">The sequence shown here is derived from an EMBL/GenBank/DDBJ whole genome shotgun (WGS) entry which is preliminary data.</text>
</comment>
<keyword evidence="3" id="KW-1185">Reference proteome</keyword>
<protein>
    <submittedName>
        <fullName evidence="2">Uncharacterized protein</fullName>
    </submittedName>
</protein>
<organism evidence="2 3">
    <name type="scientific">Metarhizium album (strain ARSEF 1941)</name>
    <dbReference type="NCBI Taxonomy" id="1081103"/>
    <lineage>
        <taxon>Eukaryota</taxon>
        <taxon>Fungi</taxon>
        <taxon>Dikarya</taxon>
        <taxon>Ascomycota</taxon>
        <taxon>Pezizomycotina</taxon>
        <taxon>Sordariomycetes</taxon>
        <taxon>Hypocreomycetidae</taxon>
        <taxon>Hypocreales</taxon>
        <taxon>Clavicipitaceae</taxon>
        <taxon>Metarhizium</taxon>
    </lineage>
</organism>
<dbReference type="GeneID" id="63741404"/>
<dbReference type="EMBL" id="AZHE01000025">
    <property type="protein sequence ID" value="KHN95238.1"/>
    <property type="molecule type" value="Genomic_DNA"/>
</dbReference>
<dbReference type="RefSeq" id="XP_040676304.1">
    <property type="nucleotide sequence ID" value="XM_040825747.1"/>
</dbReference>
<dbReference type="AlphaFoldDB" id="A0A0B2WMU8"/>
<dbReference type="OrthoDB" id="9983560at2759"/>
<dbReference type="Proteomes" id="UP000030816">
    <property type="component" value="Unassembled WGS sequence"/>
</dbReference>
<sequence length="69" mass="7730">MDILVDLYSFFEDNVPGGAFSGGTLIILNARPVPAAVFSNSRPRRQVQEAHPRDCRNPLPLTETRVLRH</sequence>
<name>A0A0B2WMU8_METAS</name>
<accession>A0A0B2WMU8</accession>
<evidence type="ECO:0000313" key="3">
    <source>
        <dbReference type="Proteomes" id="UP000030816"/>
    </source>
</evidence>
<feature type="compositionally biased region" description="Basic and acidic residues" evidence="1">
    <location>
        <begin position="46"/>
        <end position="56"/>
    </location>
</feature>
<feature type="region of interest" description="Disordered" evidence="1">
    <location>
        <begin position="39"/>
        <end position="69"/>
    </location>
</feature>
<dbReference type="HOGENOM" id="CLU_2776455_0_0_1"/>
<reference evidence="2 3" key="1">
    <citation type="journal article" date="2014" name="Proc. Natl. Acad. Sci. U.S.A.">
        <title>Trajectory and genomic determinants of fungal-pathogen speciation and host adaptation.</title>
        <authorList>
            <person name="Hu X."/>
            <person name="Xiao G."/>
            <person name="Zheng P."/>
            <person name="Shang Y."/>
            <person name="Su Y."/>
            <person name="Zhang X."/>
            <person name="Liu X."/>
            <person name="Zhan S."/>
            <person name="St Leger R.J."/>
            <person name="Wang C."/>
        </authorList>
    </citation>
    <scope>NUCLEOTIDE SEQUENCE [LARGE SCALE GENOMIC DNA]</scope>
    <source>
        <strain evidence="2 3">ARSEF 1941</strain>
    </source>
</reference>
<gene>
    <name evidence="2" type="ORF">MAM_06949</name>
</gene>
<proteinExistence type="predicted"/>
<evidence type="ECO:0000313" key="2">
    <source>
        <dbReference type="EMBL" id="KHN95238.1"/>
    </source>
</evidence>
<evidence type="ECO:0000256" key="1">
    <source>
        <dbReference type="SAM" id="MobiDB-lite"/>
    </source>
</evidence>